<comment type="caution">
    <text evidence="2">The sequence shown here is derived from an EMBL/GenBank/DDBJ whole genome shotgun (WGS) entry which is preliminary data.</text>
</comment>
<dbReference type="AlphaFoldDB" id="A0A438HIT2"/>
<sequence length="169" mass="19100">MLLAVLFANSEGNILVERFVIVWYWIGSWFAFWVFYDNSMRGLALELRWVDYDFDGIQFSINAIAVCQEFQLVFISSFWAKNKIWKQHYDSSGLVEDIHVLVSPVPCGVDQLVSSCLELPLGSFGGGINAGDEDNGYNWKIVGALRRLVPSAAQLNWQSLPLNNESSQV</sequence>
<gene>
    <name evidence="2" type="ORF">CK203_040649</name>
</gene>
<dbReference type="Proteomes" id="UP000288805">
    <property type="component" value="Unassembled WGS sequence"/>
</dbReference>
<evidence type="ECO:0000313" key="2">
    <source>
        <dbReference type="EMBL" id="RVW84383.1"/>
    </source>
</evidence>
<keyword evidence="1" id="KW-0472">Membrane</keyword>
<keyword evidence="1" id="KW-0812">Transmembrane</keyword>
<reference evidence="2 3" key="1">
    <citation type="journal article" date="2018" name="PLoS Genet.">
        <title>Population sequencing reveals clonal diversity and ancestral inbreeding in the grapevine cultivar Chardonnay.</title>
        <authorList>
            <person name="Roach M.J."/>
            <person name="Johnson D.L."/>
            <person name="Bohlmann J."/>
            <person name="van Vuuren H.J."/>
            <person name="Jones S.J."/>
            <person name="Pretorius I.S."/>
            <person name="Schmidt S.A."/>
            <person name="Borneman A.R."/>
        </authorList>
    </citation>
    <scope>NUCLEOTIDE SEQUENCE [LARGE SCALE GENOMIC DNA]</scope>
    <source>
        <strain evidence="3">cv. Chardonnay</strain>
        <tissue evidence="2">Leaf</tissue>
    </source>
</reference>
<name>A0A438HIT2_VITVI</name>
<organism evidence="2 3">
    <name type="scientific">Vitis vinifera</name>
    <name type="common">Grape</name>
    <dbReference type="NCBI Taxonomy" id="29760"/>
    <lineage>
        <taxon>Eukaryota</taxon>
        <taxon>Viridiplantae</taxon>
        <taxon>Streptophyta</taxon>
        <taxon>Embryophyta</taxon>
        <taxon>Tracheophyta</taxon>
        <taxon>Spermatophyta</taxon>
        <taxon>Magnoliopsida</taxon>
        <taxon>eudicotyledons</taxon>
        <taxon>Gunneridae</taxon>
        <taxon>Pentapetalae</taxon>
        <taxon>rosids</taxon>
        <taxon>Vitales</taxon>
        <taxon>Vitaceae</taxon>
        <taxon>Viteae</taxon>
        <taxon>Vitis</taxon>
    </lineage>
</organism>
<evidence type="ECO:0000256" key="1">
    <source>
        <dbReference type="SAM" id="Phobius"/>
    </source>
</evidence>
<accession>A0A438HIT2</accession>
<proteinExistence type="predicted"/>
<protein>
    <submittedName>
        <fullName evidence="2">Uncharacterized protein</fullName>
    </submittedName>
</protein>
<feature type="transmembrane region" description="Helical" evidence="1">
    <location>
        <begin position="20"/>
        <end position="36"/>
    </location>
</feature>
<keyword evidence="1" id="KW-1133">Transmembrane helix</keyword>
<dbReference type="EMBL" id="QGNW01000216">
    <property type="protein sequence ID" value="RVW84383.1"/>
    <property type="molecule type" value="Genomic_DNA"/>
</dbReference>
<evidence type="ECO:0000313" key="3">
    <source>
        <dbReference type="Proteomes" id="UP000288805"/>
    </source>
</evidence>